<gene>
    <name evidence="1" type="ORF">V5E97_05310</name>
</gene>
<protein>
    <submittedName>
        <fullName evidence="1">Type II toxin-antitoxin system PemK/MazF family toxin</fullName>
    </submittedName>
</protein>
<evidence type="ECO:0000313" key="1">
    <source>
        <dbReference type="EMBL" id="XBH05437.1"/>
    </source>
</evidence>
<proteinExistence type="predicted"/>
<reference evidence="1" key="1">
    <citation type="submission" date="2024-05" db="EMBL/GenBank/DDBJ databases">
        <title>Planctomycetes of the genus Singulisphaera possess chitinolytic capabilities.</title>
        <authorList>
            <person name="Ivanova A."/>
        </authorList>
    </citation>
    <scope>NUCLEOTIDE SEQUENCE</scope>
    <source>
        <strain evidence="1">Ch08T</strain>
    </source>
</reference>
<dbReference type="AlphaFoldDB" id="A0AAU7CIU7"/>
<dbReference type="RefSeq" id="WP_406698257.1">
    <property type="nucleotide sequence ID" value="NZ_CP155447.1"/>
</dbReference>
<dbReference type="GO" id="GO:0003677">
    <property type="term" value="F:DNA binding"/>
    <property type="evidence" value="ECO:0007669"/>
    <property type="project" value="InterPro"/>
</dbReference>
<dbReference type="Gene3D" id="2.30.30.110">
    <property type="match status" value="1"/>
</dbReference>
<dbReference type="Pfam" id="PF02452">
    <property type="entry name" value="PemK_toxin"/>
    <property type="match status" value="2"/>
</dbReference>
<dbReference type="InterPro" id="IPR003477">
    <property type="entry name" value="PemK-like"/>
</dbReference>
<sequence>MRIQPGEVYRIQWPYDVAVEKDPYAIVVSEESYNDQHVVVVPLSTENLSDSAARLALPEEVLGRRAIAQTDKLTRLDVANIIALESGPLGTIEEEVFFDLNLAIGKAIGAHFFPGEFEAGWKPPGSKRPDRGSIWQSIWQDSKTATRPGLVMSDASGINDYVILMPLTSQPLEKKPLPPSCVDLGEYVAQADRVEIVRTSQLREYNDRVDRSKFEAACRAIAHVIGAEL</sequence>
<dbReference type="InterPro" id="IPR011067">
    <property type="entry name" value="Plasmid_toxin/cell-grow_inhib"/>
</dbReference>
<accession>A0AAU7CIU7</accession>
<name>A0AAU7CIU7_9BACT</name>
<dbReference type="EMBL" id="CP155447">
    <property type="protein sequence ID" value="XBH05437.1"/>
    <property type="molecule type" value="Genomic_DNA"/>
</dbReference>
<organism evidence="1">
    <name type="scientific">Singulisphaera sp. Ch08</name>
    <dbReference type="NCBI Taxonomy" id="3120278"/>
    <lineage>
        <taxon>Bacteria</taxon>
        <taxon>Pseudomonadati</taxon>
        <taxon>Planctomycetota</taxon>
        <taxon>Planctomycetia</taxon>
        <taxon>Isosphaerales</taxon>
        <taxon>Isosphaeraceae</taxon>
        <taxon>Singulisphaera</taxon>
    </lineage>
</organism>